<dbReference type="EMBL" id="CAWYQH010000141">
    <property type="protein sequence ID" value="CAK8695039.1"/>
    <property type="molecule type" value="Genomic_DNA"/>
</dbReference>
<keyword evidence="6" id="KW-0029">Amino-acid transport</keyword>
<dbReference type="InterPro" id="IPR002293">
    <property type="entry name" value="AA/rel_permease1"/>
</dbReference>
<feature type="transmembrane region" description="Helical" evidence="13">
    <location>
        <begin position="277"/>
        <end position="300"/>
    </location>
</feature>
<evidence type="ECO:0000256" key="2">
    <source>
        <dbReference type="ARBA" id="ARBA00008572"/>
    </source>
</evidence>
<reference evidence="15 16" key="1">
    <citation type="submission" date="2024-02" db="EMBL/GenBank/DDBJ databases">
        <authorList>
            <person name="Daric V."/>
            <person name="Darras S."/>
        </authorList>
    </citation>
    <scope>NUCLEOTIDE SEQUENCE [LARGE SCALE GENOMIC DNA]</scope>
</reference>
<evidence type="ECO:0000256" key="8">
    <source>
        <dbReference type="ARBA" id="ARBA00023136"/>
    </source>
</evidence>
<gene>
    <name evidence="15" type="ORF">CVLEPA_LOCUS28338</name>
</gene>
<keyword evidence="5 13" id="KW-0812">Transmembrane</keyword>
<dbReference type="Gene3D" id="1.20.1740.10">
    <property type="entry name" value="Amino acid/polyamine transporter I"/>
    <property type="match status" value="2"/>
</dbReference>
<evidence type="ECO:0000256" key="4">
    <source>
        <dbReference type="ARBA" id="ARBA00022475"/>
    </source>
</evidence>
<evidence type="ECO:0000256" key="7">
    <source>
        <dbReference type="ARBA" id="ARBA00022989"/>
    </source>
</evidence>
<keyword evidence="7 13" id="KW-1133">Transmembrane helix</keyword>
<evidence type="ECO:0000256" key="5">
    <source>
        <dbReference type="ARBA" id="ARBA00022692"/>
    </source>
</evidence>
<evidence type="ECO:0000256" key="6">
    <source>
        <dbReference type="ARBA" id="ARBA00022970"/>
    </source>
</evidence>
<organism evidence="15 16">
    <name type="scientific">Clavelina lepadiformis</name>
    <name type="common">Light-bulb sea squirt</name>
    <name type="synonym">Ascidia lepadiformis</name>
    <dbReference type="NCBI Taxonomy" id="159417"/>
    <lineage>
        <taxon>Eukaryota</taxon>
        <taxon>Metazoa</taxon>
        <taxon>Chordata</taxon>
        <taxon>Tunicata</taxon>
        <taxon>Ascidiacea</taxon>
        <taxon>Aplousobranchia</taxon>
        <taxon>Clavelinidae</taxon>
        <taxon>Clavelina</taxon>
    </lineage>
</organism>
<protein>
    <recommendedName>
        <fullName evidence="14">Cationic amino acid transporter C-terminal domain-containing protein</fullName>
    </recommendedName>
</protein>
<feature type="transmembrane region" description="Helical" evidence="13">
    <location>
        <begin position="413"/>
        <end position="432"/>
    </location>
</feature>
<dbReference type="PIRSF" id="PIRSF006060">
    <property type="entry name" value="AA_transporter"/>
    <property type="match status" value="1"/>
</dbReference>
<evidence type="ECO:0000256" key="13">
    <source>
        <dbReference type="SAM" id="Phobius"/>
    </source>
</evidence>
<evidence type="ECO:0000313" key="15">
    <source>
        <dbReference type="EMBL" id="CAK8695039.1"/>
    </source>
</evidence>
<keyword evidence="4" id="KW-1003">Cell membrane</keyword>
<dbReference type="NCBIfam" id="TIGR00906">
    <property type="entry name" value="2A0303"/>
    <property type="match status" value="1"/>
</dbReference>
<evidence type="ECO:0000259" key="14">
    <source>
        <dbReference type="Pfam" id="PF13906"/>
    </source>
</evidence>
<proteinExistence type="inferred from homology"/>
<dbReference type="Pfam" id="PF13906">
    <property type="entry name" value="AA_permease_C"/>
    <property type="match status" value="1"/>
</dbReference>
<feature type="transmembrane region" description="Helical" evidence="13">
    <location>
        <begin position="166"/>
        <end position="183"/>
    </location>
</feature>
<accession>A0ABP0GWL8</accession>
<keyword evidence="8 13" id="KW-0472">Membrane</keyword>
<dbReference type="PANTHER" id="PTHR43243">
    <property type="entry name" value="INNER MEMBRANE TRANSPORTER YGJI-RELATED"/>
    <property type="match status" value="1"/>
</dbReference>
<comment type="catalytic activity">
    <reaction evidence="11">
        <text>L-arginine(in) = L-arginine(out)</text>
        <dbReference type="Rhea" id="RHEA:32143"/>
        <dbReference type="ChEBI" id="CHEBI:32682"/>
    </reaction>
</comment>
<feature type="transmembrane region" description="Helical" evidence="13">
    <location>
        <begin position="438"/>
        <end position="457"/>
    </location>
</feature>
<evidence type="ECO:0000256" key="10">
    <source>
        <dbReference type="ARBA" id="ARBA00034422"/>
    </source>
</evidence>
<evidence type="ECO:0000256" key="11">
    <source>
        <dbReference type="ARBA" id="ARBA00034423"/>
    </source>
</evidence>
<comment type="subcellular location">
    <subcellularLocation>
        <location evidence="1">Cell membrane</location>
        <topology evidence="1">Multi-pass membrane protein</topology>
    </subcellularLocation>
</comment>
<evidence type="ECO:0000256" key="3">
    <source>
        <dbReference type="ARBA" id="ARBA00022448"/>
    </source>
</evidence>
<comment type="similarity">
    <text evidence="2">Belongs to the amino acid-polyamine-organocation (APC) superfamily. Cationic amino acid transporter (CAT) (TC 2.A.3.3) family.</text>
</comment>
<sequence length="646" mass="70620">MPALNRVLRHLMRKKTFLDAAKESLQTELARCLTTTDLVALGVGSTLGAGVYVLTGSVARDKTGPAIVLSFFVAAVASVMAGLCYAEFGARVPKAGSAYVYSYVTVGEIWAFIIGWNLILEYVIGTSSVARAWSENVDALLGGKFRKFSLTYLKMDLPGFAEYPDFFAFAVILVLTGVLCFGVKESALFSKVFTMVNICVILFVIIAGSIVADPQNWRRSTEDIRLHIANRCVLSKDTRTTSSPNVSTTVTELDCSLYQNGTYEKHKRFGDGGFLPYGFSGVASGAATCFFGFVGFDIIATTGEEVKNPQKAIPVSIVISLLIVFFAYVGISVVLTLMVPYYMMDVGAPLPNAFSFVQWNWAVIPLAIGATCALSSSLLGGLFPMPRIVYAMAQDGLIFRFLARINKKFKTPLIATILSGLLAAIMVLLFDLEDLVDMMSIGTLLAYTLVAICVLILRYQPDVPTANKADDDTFMNRQYGQDQSLVSRCFNPSNNLPTKQSGNISYCCIVVIGGLSFILCGILVHFSEIPYIPAVTAIAIVAFVILCATIIIMRQPQSQTKLSFSVPLVPILPILSVICNVYLMCELSFGTWIRFAVWMAIGLSIYIFYGYKQSSEGRRFDSGNRNQEMLAPLAQDEHQRTAKAQL</sequence>
<feature type="transmembrane region" description="Helical" evidence="13">
    <location>
        <begin position="192"/>
        <end position="212"/>
    </location>
</feature>
<feature type="transmembrane region" description="Helical" evidence="13">
    <location>
        <begin position="564"/>
        <end position="583"/>
    </location>
</feature>
<evidence type="ECO:0000256" key="1">
    <source>
        <dbReference type="ARBA" id="ARBA00004651"/>
    </source>
</evidence>
<evidence type="ECO:0000313" key="16">
    <source>
        <dbReference type="Proteomes" id="UP001642483"/>
    </source>
</evidence>
<dbReference type="PANTHER" id="PTHR43243:SF105">
    <property type="entry name" value="CATIONIC AMINO ACID TRANSPORTER C-TERMINAL DOMAIN-CONTAINING PROTEIN"/>
    <property type="match status" value="1"/>
</dbReference>
<comment type="caution">
    <text evidence="15">The sequence shown here is derived from an EMBL/GenBank/DDBJ whole genome shotgun (WGS) entry which is preliminary data.</text>
</comment>
<dbReference type="Proteomes" id="UP001642483">
    <property type="component" value="Unassembled WGS sequence"/>
</dbReference>
<feature type="transmembrane region" description="Helical" evidence="13">
    <location>
        <begin position="32"/>
        <end position="54"/>
    </location>
</feature>
<dbReference type="InterPro" id="IPR004755">
    <property type="entry name" value="Cat_AA_permease"/>
</dbReference>
<keyword evidence="3" id="KW-0813">Transport</keyword>
<evidence type="ECO:0000256" key="9">
    <source>
        <dbReference type="ARBA" id="ARBA00023180"/>
    </source>
</evidence>
<keyword evidence="16" id="KW-1185">Reference proteome</keyword>
<name>A0ABP0GWL8_CLALP</name>
<feature type="transmembrane region" description="Helical" evidence="13">
    <location>
        <begin position="589"/>
        <end position="609"/>
    </location>
</feature>
<dbReference type="InterPro" id="IPR029485">
    <property type="entry name" value="CAT_C"/>
</dbReference>
<feature type="transmembrane region" description="Helical" evidence="13">
    <location>
        <begin position="98"/>
        <end position="119"/>
    </location>
</feature>
<comment type="catalytic activity">
    <reaction evidence="12">
        <text>L-ornithine(in) = L-ornithine(out)</text>
        <dbReference type="Rhea" id="RHEA:71199"/>
        <dbReference type="ChEBI" id="CHEBI:46911"/>
    </reaction>
</comment>
<comment type="catalytic activity">
    <reaction evidence="10">
        <text>L-lysine(in) = L-lysine(out)</text>
        <dbReference type="Rhea" id="RHEA:70935"/>
        <dbReference type="ChEBI" id="CHEBI:32551"/>
    </reaction>
</comment>
<keyword evidence="9" id="KW-0325">Glycoprotein</keyword>
<dbReference type="Pfam" id="PF13520">
    <property type="entry name" value="AA_permease_2"/>
    <property type="match status" value="1"/>
</dbReference>
<feature type="transmembrane region" description="Helical" evidence="13">
    <location>
        <begin position="66"/>
        <end position="86"/>
    </location>
</feature>
<feature type="transmembrane region" description="Helical" evidence="13">
    <location>
        <begin position="504"/>
        <end position="525"/>
    </location>
</feature>
<feature type="transmembrane region" description="Helical" evidence="13">
    <location>
        <begin position="531"/>
        <end position="552"/>
    </location>
</feature>
<evidence type="ECO:0000256" key="12">
    <source>
        <dbReference type="ARBA" id="ARBA00034450"/>
    </source>
</evidence>
<feature type="transmembrane region" description="Helical" evidence="13">
    <location>
        <begin position="359"/>
        <end position="383"/>
    </location>
</feature>
<feature type="domain" description="Cationic amino acid transporter C-terminal" evidence="14">
    <location>
        <begin position="564"/>
        <end position="614"/>
    </location>
</feature>
<feature type="transmembrane region" description="Helical" evidence="13">
    <location>
        <begin position="312"/>
        <end position="339"/>
    </location>
</feature>